<feature type="compositionally biased region" description="Polar residues" evidence="1">
    <location>
        <begin position="972"/>
        <end position="981"/>
    </location>
</feature>
<proteinExistence type="predicted"/>
<feature type="compositionally biased region" description="Polar residues" evidence="1">
    <location>
        <begin position="111"/>
        <end position="121"/>
    </location>
</feature>
<feature type="region of interest" description="Disordered" evidence="1">
    <location>
        <begin position="951"/>
        <end position="983"/>
    </location>
</feature>
<organism evidence="3 4">
    <name type="scientific">Mytilus coruscus</name>
    <name type="common">Sea mussel</name>
    <dbReference type="NCBI Taxonomy" id="42192"/>
    <lineage>
        <taxon>Eukaryota</taxon>
        <taxon>Metazoa</taxon>
        <taxon>Spiralia</taxon>
        <taxon>Lophotrochozoa</taxon>
        <taxon>Mollusca</taxon>
        <taxon>Bivalvia</taxon>
        <taxon>Autobranchia</taxon>
        <taxon>Pteriomorphia</taxon>
        <taxon>Mytilida</taxon>
        <taxon>Mytiloidea</taxon>
        <taxon>Mytilidae</taxon>
        <taxon>Mytilinae</taxon>
        <taxon>Mytilus</taxon>
    </lineage>
</organism>
<feature type="region of interest" description="Disordered" evidence="1">
    <location>
        <begin position="102"/>
        <end position="126"/>
    </location>
</feature>
<reference evidence="3 4" key="1">
    <citation type="submission" date="2020-06" db="EMBL/GenBank/DDBJ databases">
        <authorList>
            <person name="Li R."/>
            <person name="Bekaert M."/>
        </authorList>
    </citation>
    <scope>NUCLEOTIDE SEQUENCE [LARGE SCALE GENOMIC DNA]</scope>
    <source>
        <strain evidence="4">wild</strain>
    </source>
</reference>
<gene>
    <name evidence="3" type="ORF">MCOR_24588</name>
</gene>
<feature type="compositionally biased region" description="Basic and acidic residues" evidence="1">
    <location>
        <begin position="951"/>
        <end position="971"/>
    </location>
</feature>
<evidence type="ECO:0000256" key="2">
    <source>
        <dbReference type="SAM" id="Phobius"/>
    </source>
</evidence>
<evidence type="ECO:0000313" key="4">
    <source>
        <dbReference type="Proteomes" id="UP000507470"/>
    </source>
</evidence>
<accession>A0A6J8BZK0</accession>
<protein>
    <submittedName>
        <fullName evidence="3">Uncharacterized protein</fullName>
    </submittedName>
</protein>
<sequence>MEGISQFSQPLPKCPDLSIQMMLQVREGKEVELFVDGDKINVFVDTAKKIHAKGYSVLIKIYIDTAKTVKVGVCFTTPESNISSTTWTLEASTLGTSLTLETNTSSTSWTPVASTPGTSLTPEAKKRQCPRDVDVNLECTLDSETINNDSSQKSPGKVRSSASDIAQFKTKSVEDAERRRKITLSEVETLKYQWIFLFNKNLSEMNFTLTRNKEDMISYMLTCMFMAIISICDVTFLTNCMKRTAHIKHGAGRFYLPNKRSDIPGTYSTQEKFNQLNFTWDLCRFFCIVISFCFIGNHLPFAILEFMQSTTGFNRSLVQEIIIWLILIEALLFPHLLWSCSRRYRHALVFTWRVHILRRPREEEEDPMSCRLQSYSRKVRDINGYTNNAQDVPDVSRTVTTAEDINNTDIVTGSTSSPTPEIILHPINNGRIEYSRTESVSSQNTPEAKSETIEKETNFSTFHAVVTPVHIRSGSGGLNIKMGAADLQRTSSSSSRQEWKEQMRKKHLPPFFTNDSFTAESNSLPLPQETKLQSEGMTGSVHSLYYLSGDYHPDYLNTDSLPRHRVVGDEEGSGNNICTHEHHRMNSDFAPSKQPSSRPQDQSVASVNISTKDSFGTLNSKDTDSNHFTQNVQDMQTPVSAEEIDIYIYKISDEKLKANATVQNKNLPMEKGGNNPQNFTDMILNELVPGINEVREPAEGCDGEDVLLNSSKTVFNGELSVNQEPSEQKFPDDNWSDIVEPILKKNETDELDVSLTSCDPTWRHLRNYKFENGRPVSHSPFDRETDKGFEEALSVEYERSISSLTSDSFGDSINVSNPFDFADDFKNESFKTQAIVSKSRPASCSTVESDNPFDYVPIETRRDVIRRSFSENISGQRPLFSTFKSTYTNSNTSHEDFGDSFFESNIRDMKTSTPNTNASSPWPTIPEQTYDEDFVFESNFDTIKSKKIHKQSFDDKSKHLNEHDNSSKTENPENTELSGSLTMDVEPIFL</sequence>
<keyword evidence="4" id="KW-1185">Reference proteome</keyword>
<evidence type="ECO:0000256" key="1">
    <source>
        <dbReference type="SAM" id="MobiDB-lite"/>
    </source>
</evidence>
<name>A0A6J8BZK0_MYTCO</name>
<feature type="transmembrane region" description="Helical" evidence="2">
    <location>
        <begin position="282"/>
        <end position="301"/>
    </location>
</feature>
<feature type="compositionally biased region" description="Polar residues" evidence="1">
    <location>
        <begin position="593"/>
        <end position="606"/>
    </location>
</feature>
<dbReference type="EMBL" id="CACVKT020004336">
    <property type="protein sequence ID" value="CAC5389425.1"/>
    <property type="molecule type" value="Genomic_DNA"/>
</dbReference>
<feature type="region of interest" description="Disordered" evidence="1">
    <location>
        <begin position="586"/>
        <end position="606"/>
    </location>
</feature>
<dbReference type="OrthoDB" id="6158417at2759"/>
<feature type="transmembrane region" description="Helical" evidence="2">
    <location>
        <begin position="216"/>
        <end position="238"/>
    </location>
</feature>
<keyword evidence="2" id="KW-0472">Membrane</keyword>
<keyword evidence="2" id="KW-0812">Transmembrane</keyword>
<evidence type="ECO:0000313" key="3">
    <source>
        <dbReference type="EMBL" id="CAC5389425.1"/>
    </source>
</evidence>
<dbReference type="Proteomes" id="UP000507470">
    <property type="component" value="Unassembled WGS sequence"/>
</dbReference>
<keyword evidence="2" id="KW-1133">Transmembrane helix</keyword>
<dbReference type="AlphaFoldDB" id="A0A6J8BZK0"/>